<evidence type="ECO:0000313" key="4">
    <source>
        <dbReference type="EMBL" id="NSG29398.1"/>
    </source>
</evidence>
<comment type="function">
    <text evidence="3">Required for maturation of urease via the functional incorporation of the urease nickel metallocenter.</text>
</comment>
<dbReference type="InterPro" id="IPR002669">
    <property type="entry name" value="UreD"/>
</dbReference>
<name>A0ABX2GUW6_9FIRM</name>
<dbReference type="PANTHER" id="PTHR33643">
    <property type="entry name" value="UREASE ACCESSORY PROTEIN D"/>
    <property type="match status" value="1"/>
</dbReference>
<proteinExistence type="inferred from homology"/>
<dbReference type="PANTHER" id="PTHR33643:SF1">
    <property type="entry name" value="UREASE ACCESSORY PROTEIN D"/>
    <property type="match status" value="1"/>
</dbReference>
<sequence length="264" mass="30156">MTENKFGKISRLSIRTGSRDGKTIVEDLSFTAPYKVMTPFPKEDGGISIMPLCASAGIMEGDVQEFTFQIYEGSNLEFLSQSFDKVHKMKEGLARRSVTAEVKKNAVFCYYPQPVIPYAQSAFESDMKIHLEDKSSRFFLMEIISCGRKASGERFQYRKYASKVSIWRSGSLIYRDNTRYEPEKMDMEGIGMYEGYTHMANIFLTGGSEELQQNIWEILEQEPECDGGVTKLVQNDLAVRIFGQRAQKLQEVAEKMKAVFLRNE</sequence>
<gene>
    <name evidence="3" type="primary">ureD</name>
    <name evidence="4" type="ORF">HFM93_03695</name>
</gene>
<dbReference type="Pfam" id="PF01774">
    <property type="entry name" value="UreD"/>
    <property type="match status" value="1"/>
</dbReference>
<evidence type="ECO:0000313" key="5">
    <source>
        <dbReference type="Proteomes" id="UP000821846"/>
    </source>
</evidence>
<comment type="similarity">
    <text evidence="1 3">Belongs to the UreD family.</text>
</comment>
<dbReference type="EMBL" id="JAAWUZ010000008">
    <property type="protein sequence ID" value="NSG29398.1"/>
    <property type="molecule type" value="Genomic_DNA"/>
</dbReference>
<keyword evidence="2 3" id="KW-0143">Chaperone</keyword>
<comment type="subunit">
    <text evidence="3">UreD, UreF and UreG form a complex that acts as a GTP-hydrolysis-dependent molecular chaperone, activating the urease apoprotein by helping to assemble the nickel containing metallocenter of UreC. The UreE protein probably delivers the nickel.</text>
</comment>
<protein>
    <recommendedName>
        <fullName evidence="3">Urease accessory protein UreD</fullName>
    </recommendedName>
</protein>
<dbReference type="HAMAP" id="MF_01384">
    <property type="entry name" value="UreD"/>
    <property type="match status" value="1"/>
</dbReference>
<accession>A0ABX2GUW6</accession>
<comment type="caution">
    <text evidence="4">The sequence shown here is derived from an EMBL/GenBank/DDBJ whole genome shotgun (WGS) entry which is preliminary data.</text>
</comment>
<dbReference type="RefSeq" id="WP_173865898.1">
    <property type="nucleotide sequence ID" value="NZ_JAAWUU010000009.1"/>
</dbReference>
<comment type="subcellular location">
    <subcellularLocation>
        <location evidence="3">Cytoplasm</location>
    </subcellularLocation>
</comment>
<evidence type="ECO:0000256" key="2">
    <source>
        <dbReference type="ARBA" id="ARBA00023186"/>
    </source>
</evidence>
<keyword evidence="3" id="KW-0996">Nickel insertion</keyword>
<keyword evidence="3" id="KW-0963">Cytoplasm</keyword>
<dbReference type="Proteomes" id="UP000821846">
    <property type="component" value="Unassembled WGS sequence"/>
</dbReference>
<reference evidence="4 5" key="1">
    <citation type="journal article" date="2020" name="Cell Host Microbe">
        <title>Functional and Genomic Variation between Human-Derived Isolates of Lachnospiraceae Reveals Inter- and Intra-Species Diversity.</title>
        <authorList>
            <person name="Sorbara M.T."/>
            <person name="Littmann E.R."/>
            <person name="Fontana E."/>
            <person name="Moody T.U."/>
            <person name="Kohout C.E."/>
            <person name="Gjonbalaj M."/>
            <person name="Eaton V."/>
            <person name="Seok R."/>
            <person name="Leiner I.M."/>
            <person name="Pamer E.G."/>
        </authorList>
    </citation>
    <scope>NUCLEOTIDE SEQUENCE [LARGE SCALE GENOMIC DNA]</scope>
    <source>
        <strain evidence="4 5">MSK.14.16</strain>
    </source>
</reference>
<organism evidence="4 5">
    <name type="scientific">Faecalicatena fissicatena</name>
    <dbReference type="NCBI Taxonomy" id="290055"/>
    <lineage>
        <taxon>Bacteria</taxon>
        <taxon>Bacillati</taxon>
        <taxon>Bacillota</taxon>
        <taxon>Clostridia</taxon>
        <taxon>Lachnospirales</taxon>
        <taxon>Lachnospiraceae</taxon>
        <taxon>Faecalicatena</taxon>
    </lineage>
</organism>
<evidence type="ECO:0000256" key="1">
    <source>
        <dbReference type="ARBA" id="ARBA00007177"/>
    </source>
</evidence>
<evidence type="ECO:0000256" key="3">
    <source>
        <dbReference type="HAMAP-Rule" id="MF_01384"/>
    </source>
</evidence>
<keyword evidence="5" id="KW-1185">Reference proteome</keyword>